<sequence>MNALLTLLLLPLSWLYAAVLAVRNWLYDRGLKAVAHFPVPVISVGNLRVGGTGKTPHVAWVVHELQLAGQLPAILSRGYGRQTTGYGRVSAADSAATVGDEPLQHFLDFKAAVPVAVAEDRRVGIQHLLRDTSASAIVLDDAYQHRRVQPTLSILLTEHQRPFYHDFVLPAGRLRESRRGARRADVIIVTKCPAELALAEQAQIRRYIRRYSRPGVPVLFSTYAYGAPVAVGAEGGPVTKSGVLLTGIAQPGPLRAHLMQAGYLLTHEAAFADHHPFTVAEIQAVCAQLRPGDSIFTTQKDAMRLREPALQAALAGVPVFYIPIEVRFLADGASLLRQSLMSTFQPYAVV</sequence>
<dbReference type="Proteomes" id="UP000322791">
    <property type="component" value="Unassembled WGS sequence"/>
</dbReference>
<evidence type="ECO:0000256" key="12">
    <source>
        <dbReference type="ARBA" id="ARBA00029757"/>
    </source>
</evidence>
<dbReference type="HAMAP" id="MF_00409">
    <property type="entry name" value="LpxK"/>
    <property type="match status" value="1"/>
</dbReference>
<dbReference type="GO" id="GO:0005886">
    <property type="term" value="C:plasma membrane"/>
    <property type="evidence" value="ECO:0007669"/>
    <property type="project" value="TreeGrafter"/>
</dbReference>
<dbReference type="Pfam" id="PF02606">
    <property type="entry name" value="LpxK"/>
    <property type="match status" value="1"/>
</dbReference>
<keyword evidence="8 13" id="KW-0547">Nucleotide-binding</keyword>
<proteinExistence type="inferred from homology"/>
<dbReference type="AlphaFoldDB" id="A0A5D6UWA7"/>
<dbReference type="EMBL" id="VTHL01000022">
    <property type="protein sequence ID" value="TYZ06679.1"/>
    <property type="molecule type" value="Genomic_DNA"/>
</dbReference>
<dbReference type="GO" id="GO:0009244">
    <property type="term" value="P:lipopolysaccharide core region biosynthetic process"/>
    <property type="evidence" value="ECO:0007669"/>
    <property type="project" value="TreeGrafter"/>
</dbReference>
<keyword evidence="15" id="KW-1185">Reference proteome</keyword>
<dbReference type="UniPathway" id="UPA00359">
    <property type="reaction ID" value="UER00482"/>
</dbReference>
<organism evidence="14 15">
    <name type="scientific">Hymenobacter lutimineralis</name>
    <dbReference type="NCBI Taxonomy" id="2606448"/>
    <lineage>
        <taxon>Bacteria</taxon>
        <taxon>Pseudomonadati</taxon>
        <taxon>Bacteroidota</taxon>
        <taxon>Cytophagia</taxon>
        <taxon>Cytophagales</taxon>
        <taxon>Hymenobacteraceae</taxon>
        <taxon>Hymenobacter</taxon>
    </lineage>
</organism>
<evidence type="ECO:0000256" key="7">
    <source>
        <dbReference type="ARBA" id="ARBA00022679"/>
    </source>
</evidence>
<comment type="function">
    <text evidence="1 13">Transfers the gamma-phosphate of ATP to the 4'-position of a tetraacyldisaccharide 1-phosphate intermediate (termed DS-1-P) to form tetraacyldisaccharide 1,4'-bis-phosphate (lipid IVA).</text>
</comment>
<evidence type="ECO:0000256" key="2">
    <source>
        <dbReference type="ARBA" id="ARBA00004870"/>
    </source>
</evidence>
<evidence type="ECO:0000256" key="11">
    <source>
        <dbReference type="ARBA" id="ARBA00023098"/>
    </source>
</evidence>
<comment type="caution">
    <text evidence="14">The sequence shown here is derived from an EMBL/GenBank/DDBJ whole genome shotgun (WGS) entry which is preliminary data.</text>
</comment>
<dbReference type="GO" id="GO:0005524">
    <property type="term" value="F:ATP binding"/>
    <property type="evidence" value="ECO:0007669"/>
    <property type="project" value="UniProtKB-UniRule"/>
</dbReference>
<dbReference type="InterPro" id="IPR003758">
    <property type="entry name" value="LpxK"/>
</dbReference>
<keyword evidence="7 13" id="KW-0808">Transferase</keyword>
<keyword evidence="10 13" id="KW-0067">ATP-binding</keyword>
<dbReference type="EC" id="2.7.1.130" evidence="3 13"/>
<comment type="pathway">
    <text evidence="2 13">Glycolipid biosynthesis; lipid IV(A) biosynthesis; lipid IV(A) from (3R)-3-hydroxytetradecanoyl-[acyl-carrier-protein] and UDP-N-acetyl-alpha-D-glucosamine: step 6/6.</text>
</comment>
<evidence type="ECO:0000256" key="6">
    <source>
        <dbReference type="ARBA" id="ARBA00022556"/>
    </source>
</evidence>
<dbReference type="GO" id="GO:0009029">
    <property type="term" value="F:lipid-A 4'-kinase activity"/>
    <property type="evidence" value="ECO:0007669"/>
    <property type="project" value="UniProtKB-UniRule"/>
</dbReference>
<dbReference type="GO" id="GO:0009245">
    <property type="term" value="P:lipid A biosynthetic process"/>
    <property type="evidence" value="ECO:0007669"/>
    <property type="project" value="UniProtKB-UniRule"/>
</dbReference>
<comment type="similarity">
    <text evidence="13">Belongs to the LpxK family.</text>
</comment>
<protein>
    <recommendedName>
        <fullName evidence="4 13">Tetraacyldisaccharide 4'-kinase</fullName>
        <ecNumber evidence="3 13">2.7.1.130</ecNumber>
    </recommendedName>
    <alternativeName>
        <fullName evidence="12 13">Lipid A 4'-kinase</fullName>
    </alternativeName>
</protein>
<evidence type="ECO:0000256" key="5">
    <source>
        <dbReference type="ARBA" id="ARBA00022516"/>
    </source>
</evidence>
<keyword evidence="5 13" id="KW-0444">Lipid biosynthesis</keyword>
<evidence type="ECO:0000313" key="15">
    <source>
        <dbReference type="Proteomes" id="UP000322791"/>
    </source>
</evidence>
<evidence type="ECO:0000256" key="8">
    <source>
        <dbReference type="ARBA" id="ARBA00022741"/>
    </source>
</evidence>
<name>A0A5D6UWA7_9BACT</name>
<accession>A0A5D6UWA7</accession>
<evidence type="ECO:0000256" key="10">
    <source>
        <dbReference type="ARBA" id="ARBA00022840"/>
    </source>
</evidence>
<dbReference type="PANTHER" id="PTHR42724:SF1">
    <property type="entry name" value="TETRAACYLDISACCHARIDE 4'-KINASE, MITOCHONDRIAL-RELATED"/>
    <property type="match status" value="1"/>
</dbReference>
<keyword evidence="6 13" id="KW-0441">Lipid A biosynthesis</keyword>
<reference evidence="14 15" key="1">
    <citation type="submission" date="2019-08" db="EMBL/GenBank/DDBJ databases">
        <authorList>
            <person name="Seo M.-J."/>
        </authorList>
    </citation>
    <scope>NUCLEOTIDE SEQUENCE [LARGE SCALE GENOMIC DNA]</scope>
    <source>
        <strain evidence="14 15">KIGAM108</strain>
    </source>
</reference>
<evidence type="ECO:0000256" key="13">
    <source>
        <dbReference type="HAMAP-Rule" id="MF_00409"/>
    </source>
</evidence>
<keyword evidence="11 13" id="KW-0443">Lipid metabolism</keyword>
<comment type="catalytic activity">
    <reaction evidence="13">
        <text>a lipid A disaccharide + ATP = a lipid IVA + ADP + H(+)</text>
        <dbReference type="Rhea" id="RHEA:67840"/>
        <dbReference type="ChEBI" id="CHEBI:15378"/>
        <dbReference type="ChEBI" id="CHEBI:30616"/>
        <dbReference type="ChEBI" id="CHEBI:176343"/>
        <dbReference type="ChEBI" id="CHEBI:176425"/>
        <dbReference type="ChEBI" id="CHEBI:456216"/>
        <dbReference type="EC" id="2.7.1.130"/>
    </reaction>
</comment>
<feature type="binding site" evidence="13">
    <location>
        <begin position="48"/>
        <end position="55"/>
    </location>
    <ligand>
        <name>ATP</name>
        <dbReference type="ChEBI" id="CHEBI:30616"/>
    </ligand>
</feature>
<dbReference type="RefSeq" id="WP_149072336.1">
    <property type="nucleotide sequence ID" value="NZ_VTHL01000022.1"/>
</dbReference>
<dbReference type="PANTHER" id="PTHR42724">
    <property type="entry name" value="TETRAACYLDISACCHARIDE 4'-KINASE"/>
    <property type="match status" value="1"/>
</dbReference>
<keyword evidence="9 13" id="KW-0418">Kinase</keyword>
<evidence type="ECO:0000256" key="4">
    <source>
        <dbReference type="ARBA" id="ARBA00016436"/>
    </source>
</evidence>
<evidence type="ECO:0000256" key="1">
    <source>
        <dbReference type="ARBA" id="ARBA00002274"/>
    </source>
</evidence>
<evidence type="ECO:0000313" key="14">
    <source>
        <dbReference type="EMBL" id="TYZ06679.1"/>
    </source>
</evidence>
<evidence type="ECO:0000256" key="3">
    <source>
        <dbReference type="ARBA" id="ARBA00012071"/>
    </source>
</evidence>
<dbReference type="NCBIfam" id="TIGR00682">
    <property type="entry name" value="lpxK"/>
    <property type="match status" value="1"/>
</dbReference>
<gene>
    <name evidence="13 14" type="primary">lpxK</name>
    <name evidence="14" type="ORF">FY528_17595</name>
</gene>
<evidence type="ECO:0000256" key="9">
    <source>
        <dbReference type="ARBA" id="ARBA00022777"/>
    </source>
</evidence>